<organism evidence="9 10">
    <name type="scientific">Apolygus lucorum</name>
    <name type="common">Small green plant bug</name>
    <name type="synonym">Lygocoris lucorum</name>
    <dbReference type="NCBI Taxonomy" id="248454"/>
    <lineage>
        <taxon>Eukaryota</taxon>
        <taxon>Metazoa</taxon>
        <taxon>Ecdysozoa</taxon>
        <taxon>Arthropoda</taxon>
        <taxon>Hexapoda</taxon>
        <taxon>Insecta</taxon>
        <taxon>Pterygota</taxon>
        <taxon>Neoptera</taxon>
        <taxon>Paraneoptera</taxon>
        <taxon>Hemiptera</taxon>
        <taxon>Heteroptera</taxon>
        <taxon>Panheteroptera</taxon>
        <taxon>Cimicomorpha</taxon>
        <taxon>Miridae</taxon>
        <taxon>Mirini</taxon>
        <taxon>Apolygus</taxon>
    </lineage>
</organism>
<feature type="region of interest" description="Disordered" evidence="7">
    <location>
        <begin position="56"/>
        <end position="162"/>
    </location>
</feature>
<feature type="compositionally biased region" description="Basic residues" evidence="7">
    <location>
        <begin position="410"/>
        <end position="421"/>
    </location>
</feature>
<evidence type="ECO:0000313" key="9">
    <source>
        <dbReference type="EMBL" id="KAF6198333.1"/>
    </source>
</evidence>
<dbReference type="GO" id="GO:0003735">
    <property type="term" value="F:structural constituent of ribosome"/>
    <property type="evidence" value="ECO:0007669"/>
    <property type="project" value="InterPro"/>
</dbReference>
<feature type="compositionally biased region" description="Basic and acidic residues" evidence="7">
    <location>
        <begin position="151"/>
        <end position="160"/>
    </location>
</feature>
<dbReference type="PROSITE" id="PS00526">
    <property type="entry name" value="RIBOSOMAL_L19E"/>
    <property type="match status" value="1"/>
</dbReference>
<dbReference type="InterPro" id="IPR057259">
    <property type="entry name" value="Ribosomal_L19e"/>
</dbReference>
<proteinExistence type="inferred from homology"/>
<dbReference type="SMART" id="SM00360">
    <property type="entry name" value="RRM"/>
    <property type="match status" value="1"/>
</dbReference>
<dbReference type="OrthoDB" id="5407653at2759"/>
<evidence type="ECO:0000256" key="3">
    <source>
        <dbReference type="ARBA" id="ARBA00022980"/>
    </source>
</evidence>
<comment type="caution">
    <text evidence="9">The sequence shown here is derived from an EMBL/GenBank/DDBJ whole genome shotgun (WGS) entry which is preliminary data.</text>
</comment>
<feature type="compositionally biased region" description="Basic and acidic residues" evidence="7">
    <location>
        <begin position="58"/>
        <end position="77"/>
    </location>
</feature>
<evidence type="ECO:0000256" key="7">
    <source>
        <dbReference type="SAM" id="MobiDB-lite"/>
    </source>
</evidence>
<dbReference type="InterPro" id="IPR035979">
    <property type="entry name" value="RBD_domain_sf"/>
</dbReference>
<dbReference type="PANTHER" id="PTHR10722">
    <property type="entry name" value="60S RIBOSOMAL PROTEIN L19"/>
    <property type="match status" value="1"/>
</dbReference>
<dbReference type="InterPro" id="IPR057260">
    <property type="entry name" value="Ribosomal_L19e_C"/>
</dbReference>
<dbReference type="InterPro" id="IPR000196">
    <property type="entry name" value="Ribosomal_eL19_dom"/>
</dbReference>
<dbReference type="Pfam" id="PF00076">
    <property type="entry name" value="RRM_1"/>
    <property type="match status" value="1"/>
</dbReference>
<dbReference type="GO" id="GO:0003723">
    <property type="term" value="F:RNA binding"/>
    <property type="evidence" value="ECO:0007669"/>
    <property type="project" value="UniProtKB-UniRule"/>
</dbReference>
<evidence type="ECO:0000313" key="10">
    <source>
        <dbReference type="Proteomes" id="UP000466442"/>
    </source>
</evidence>
<evidence type="ECO:0000256" key="5">
    <source>
        <dbReference type="PROSITE-ProRule" id="PRU00176"/>
    </source>
</evidence>
<dbReference type="Gene3D" id="3.30.70.330">
    <property type="match status" value="1"/>
</dbReference>
<dbReference type="CDD" id="cd01417">
    <property type="entry name" value="Ribosomal_L19e_E"/>
    <property type="match status" value="1"/>
</dbReference>
<evidence type="ECO:0000259" key="8">
    <source>
        <dbReference type="PROSITE" id="PS50102"/>
    </source>
</evidence>
<dbReference type="InterPro" id="IPR023638">
    <property type="entry name" value="Ribosomal_eL19_CS"/>
</dbReference>
<feature type="region of interest" description="Disordered" evidence="7">
    <location>
        <begin position="401"/>
        <end position="421"/>
    </location>
</feature>
<evidence type="ECO:0000256" key="1">
    <source>
        <dbReference type="ARBA" id="ARBA00011082"/>
    </source>
</evidence>
<comment type="similarity">
    <text evidence="1 6">Belongs to the eukaryotic ribosomal protein eL19 family.</text>
</comment>
<name>A0A8S9WNT7_APOLU</name>
<dbReference type="GO" id="GO:0006412">
    <property type="term" value="P:translation"/>
    <property type="evidence" value="ECO:0007669"/>
    <property type="project" value="InterPro"/>
</dbReference>
<keyword evidence="4 6" id="KW-0687">Ribonucleoprotein</keyword>
<accession>A0A8S9WNT7</accession>
<dbReference type="Gene3D" id="1.10.1650.10">
    <property type="match status" value="1"/>
</dbReference>
<dbReference type="InterPro" id="IPR035970">
    <property type="entry name" value="60S_ribosomal_eL19_sf"/>
</dbReference>
<dbReference type="EMBL" id="WIXP02000016">
    <property type="protein sequence ID" value="KAF6198333.1"/>
    <property type="molecule type" value="Genomic_DNA"/>
</dbReference>
<dbReference type="PROSITE" id="PS50102">
    <property type="entry name" value="RRM"/>
    <property type="match status" value="1"/>
</dbReference>
<evidence type="ECO:0000256" key="2">
    <source>
        <dbReference type="ARBA" id="ARBA00022884"/>
    </source>
</evidence>
<dbReference type="Proteomes" id="UP000466442">
    <property type="component" value="Linkage Group LG16"/>
</dbReference>
<dbReference type="SMART" id="SM01416">
    <property type="entry name" value="Ribosomal_L19e"/>
    <property type="match status" value="1"/>
</dbReference>
<protein>
    <recommendedName>
        <fullName evidence="6">Ribosomal protein L19</fullName>
    </recommendedName>
</protein>
<dbReference type="InterPro" id="IPR034784">
    <property type="entry name" value="PDIP3_RRM"/>
</dbReference>
<dbReference type="InterPro" id="IPR039547">
    <property type="entry name" value="Ribosomal_eL19"/>
</dbReference>
<dbReference type="NCBIfam" id="NF006343">
    <property type="entry name" value="PRK08570.1"/>
    <property type="match status" value="1"/>
</dbReference>
<dbReference type="InterPro" id="IPR033935">
    <property type="entry name" value="Ribosomal_eL19_euk"/>
</dbReference>
<feature type="compositionally biased region" description="Low complexity" evidence="7">
    <location>
        <begin position="1"/>
        <end position="29"/>
    </location>
</feature>
<dbReference type="FunFam" id="1.10.1650.10:FF:000001">
    <property type="entry name" value="Ribosomal protein L19"/>
    <property type="match status" value="1"/>
</dbReference>
<dbReference type="HAMAP" id="MF_01475">
    <property type="entry name" value="Ribosomal_eL19"/>
    <property type="match status" value="1"/>
</dbReference>
<dbReference type="GO" id="GO:0022625">
    <property type="term" value="C:cytosolic large ribosomal subunit"/>
    <property type="evidence" value="ECO:0007669"/>
    <property type="project" value="InterPro"/>
</dbReference>
<dbReference type="SUPFAM" id="SSF54928">
    <property type="entry name" value="RNA-binding domain, RBD"/>
    <property type="match status" value="1"/>
</dbReference>
<keyword evidence="3 6" id="KW-0689">Ribosomal protein</keyword>
<feature type="region of interest" description="Disordered" evidence="7">
    <location>
        <begin position="1"/>
        <end position="37"/>
    </location>
</feature>
<dbReference type="InterPro" id="IPR012677">
    <property type="entry name" value="Nucleotide-bd_a/b_plait_sf"/>
</dbReference>
<evidence type="ECO:0000256" key="6">
    <source>
        <dbReference type="RuleBase" id="RU000574"/>
    </source>
</evidence>
<dbReference type="SUPFAM" id="SSF48140">
    <property type="entry name" value="Ribosomal protein L19 (L19e)"/>
    <property type="match status" value="1"/>
</dbReference>
<reference evidence="9" key="1">
    <citation type="journal article" date="2021" name="Mol. Ecol. Resour.">
        <title>Apolygus lucorum genome provides insights into omnivorousness and mesophyll feeding.</title>
        <authorList>
            <person name="Liu Y."/>
            <person name="Liu H."/>
            <person name="Wang H."/>
            <person name="Huang T."/>
            <person name="Liu B."/>
            <person name="Yang B."/>
            <person name="Yin L."/>
            <person name="Li B."/>
            <person name="Zhang Y."/>
            <person name="Zhang S."/>
            <person name="Jiang F."/>
            <person name="Zhang X."/>
            <person name="Ren Y."/>
            <person name="Wang B."/>
            <person name="Wang S."/>
            <person name="Lu Y."/>
            <person name="Wu K."/>
            <person name="Fan W."/>
            <person name="Wang G."/>
        </authorList>
    </citation>
    <scope>NUCLEOTIDE SEQUENCE</scope>
    <source>
        <strain evidence="9">12Hb</strain>
    </source>
</reference>
<dbReference type="Pfam" id="PF25476">
    <property type="entry name" value="Ribosomal_L19e_C"/>
    <property type="match status" value="1"/>
</dbReference>
<keyword evidence="10" id="KW-1185">Reference proteome</keyword>
<evidence type="ECO:0000256" key="4">
    <source>
        <dbReference type="ARBA" id="ARBA00023274"/>
    </source>
</evidence>
<feature type="domain" description="RRM" evidence="8">
    <location>
        <begin position="245"/>
        <end position="316"/>
    </location>
</feature>
<dbReference type="InterPro" id="IPR000504">
    <property type="entry name" value="RRM_dom"/>
</dbReference>
<dbReference type="Gene3D" id="1.10.1200.240">
    <property type="match status" value="1"/>
</dbReference>
<dbReference type="AlphaFoldDB" id="A0A8S9WNT7"/>
<dbReference type="CDD" id="cd12681">
    <property type="entry name" value="RRM_SKAR"/>
    <property type="match status" value="1"/>
</dbReference>
<dbReference type="Pfam" id="PF01280">
    <property type="entry name" value="Ribosomal_L19e"/>
    <property type="match status" value="1"/>
</dbReference>
<keyword evidence="2 5" id="KW-0694">RNA-binding</keyword>
<dbReference type="InterPro" id="IPR015972">
    <property type="entry name" value="Ribosomal_eL19_dom1"/>
</dbReference>
<gene>
    <name evidence="9" type="ORF">GE061_008081</name>
</gene>
<dbReference type="FunFam" id="1.10.1200.240:FF:000001">
    <property type="entry name" value="Ribosomal protein L19"/>
    <property type="match status" value="1"/>
</dbReference>
<sequence>MKSNYSSSKASSSSSKPGKPGKLGNLGNKKPVRVAPAAKMSAPIVDARMKIIQKTRSKIGDARERLNQRLRQGDARSRITPKGRNSSGKRQSDVLPRRTLQTQSSRSALLPNPGRYRSSASTTSPLGGLSRTIRNGTSSRPPILRGGTAYMDRERERSLEPDWNSRMQALPRLEIHVPTVRDREPLLREPMPRDREPLLHRTHMDMESNTWNHRPMKTIPQQVVYRPSRDYVKSRLEPSRQQEGYRIVVSNLQSSVTHEDIKELFEDVGVLIGSRVVRAGTAEVVYKNLEDAITAVDTYHNRQLDGQPMKCLLVKSNNTSKVGKDIMPDISTCGSHRFTMSSLKLQKRLAASVMRCGKKKVWLDPNEINEIANTNSRQNIRKLIKDGLIIKKPVAVHSRARVRKNTEARRKGRHCGFGKRKGTANARMPVKVLWVNRMRVLRRLLKKYREAKKIDRQMYHDLYMKAKGNVFKNKRVLMDFIHKKKAEKARSKMLKDQAEARRLKVKEAKKRREERIATKKQEIMQAYAREDEAAVKK</sequence>